<dbReference type="AlphaFoldDB" id="A0A395HR31"/>
<sequence>MELVDFRITERESPRATCIGWSSSLHVVARQGDAKRTINRYAYDTSPSLVDPIEFEQQHVAAIGQRFLYLMGGFFCTLLAFQNPEKPQDYSNERSLGRLTSRHASPRGLCTVLSPEAYTADLFIVSNRDVQAYLFLRECSNCKQVFAFSKRSINNSKESREYQKKE</sequence>
<dbReference type="EMBL" id="KZ824295">
    <property type="protein sequence ID" value="RAL10412.1"/>
    <property type="molecule type" value="Genomic_DNA"/>
</dbReference>
<name>A0A395HR31_ASPHC</name>
<evidence type="ECO:0000313" key="1">
    <source>
        <dbReference type="EMBL" id="RAL10412.1"/>
    </source>
</evidence>
<dbReference type="RefSeq" id="XP_025549566.1">
    <property type="nucleotide sequence ID" value="XM_025696415.1"/>
</dbReference>
<dbReference type="Proteomes" id="UP000248961">
    <property type="component" value="Unassembled WGS sequence"/>
</dbReference>
<keyword evidence="2" id="KW-1185">Reference proteome</keyword>
<proteinExistence type="predicted"/>
<gene>
    <name evidence="1" type="ORF">BO97DRAFT_415948</name>
</gene>
<accession>A0A395HR31</accession>
<reference evidence="1 2" key="1">
    <citation type="submission" date="2018-02" db="EMBL/GenBank/DDBJ databases">
        <title>The genomes of Aspergillus section Nigri reveals drivers in fungal speciation.</title>
        <authorList>
            <consortium name="DOE Joint Genome Institute"/>
            <person name="Vesth T.C."/>
            <person name="Nybo J."/>
            <person name="Theobald S."/>
            <person name="Brandl J."/>
            <person name="Frisvad J.C."/>
            <person name="Nielsen K.F."/>
            <person name="Lyhne E.K."/>
            <person name="Kogle M.E."/>
            <person name="Kuo A."/>
            <person name="Riley R."/>
            <person name="Clum A."/>
            <person name="Nolan M."/>
            <person name="Lipzen A."/>
            <person name="Salamov A."/>
            <person name="Henrissat B."/>
            <person name="Wiebenga A."/>
            <person name="De vries R.P."/>
            <person name="Grigoriev I.V."/>
            <person name="Mortensen U.H."/>
            <person name="Andersen M.R."/>
            <person name="Baker S.E."/>
        </authorList>
    </citation>
    <scope>NUCLEOTIDE SEQUENCE [LARGE SCALE GENOMIC DNA]</scope>
    <source>
        <strain evidence="1 2">CBS 101889</strain>
    </source>
</reference>
<organism evidence="1 2">
    <name type="scientific">Aspergillus homomorphus (strain CBS 101889)</name>
    <dbReference type="NCBI Taxonomy" id="1450537"/>
    <lineage>
        <taxon>Eukaryota</taxon>
        <taxon>Fungi</taxon>
        <taxon>Dikarya</taxon>
        <taxon>Ascomycota</taxon>
        <taxon>Pezizomycotina</taxon>
        <taxon>Eurotiomycetes</taxon>
        <taxon>Eurotiomycetidae</taxon>
        <taxon>Eurotiales</taxon>
        <taxon>Aspergillaceae</taxon>
        <taxon>Aspergillus</taxon>
        <taxon>Aspergillus subgen. Circumdati</taxon>
    </lineage>
</organism>
<evidence type="ECO:0000313" key="2">
    <source>
        <dbReference type="Proteomes" id="UP000248961"/>
    </source>
</evidence>
<protein>
    <submittedName>
        <fullName evidence="1">Uncharacterized protein</fullName>
    </submittedName>
</protein>
<dbReference type="VEuPathDB" id="FungiDB:BO97DRAFT_415948"/>
<dbReference type="GeneID" id="37200704"/>